<dbReference type="SUPFAM" id="SSF159894">
    <property type="entry name" value="YgaC/TfoX-N like"/>
    <property type="match status" value="1"/>
</dbReference>
<evidence type="ECO:0000313" key="1">
    <source>
        <dbReference type="EMBL" id="QCD34454.1"/>
    </source>
</evidence>
<dbReference type="OrthoDB" id="9803291at2"/>
<sequence length="104" mass="11763">MPCTADFIEFVCSALAPLGVVRSRKMMGDYVIYLNDKCVITACDNMAFVKKLPCIADLMADAECGCPYGGAKEAYILDFQDRQKVLRVIEMLWEDLPFPKSRRK</sequence>
<keyword evidence="2" id="KW-1185">Reference proteome</keyword>
<evidence type="ECO:0000313" key="2">
    <source>
        <dbReference type="Proteomes" id="UP000297031"/>
    </source>
</evidence>
<dbReference type="EMBL" id="CP039393">
    <property type="protein sequence ID" value="QCD34454.1"/>
    <property type="molecule type" value="Genomic_DNA"/>
</dbReference>
<dbReference type="Gene3D" id="3.30.1460.30">
    <property type="entry name" value="YgaC/TfoX-N like chaperone"/>
    <property type="match status" value="1"/>
</dbReference>
<accession>A0A4P7VCT1</accession>
<name>A0A4P7VCT1_9BACT</name>
<dbReference type="AlphaFoldDB" id="A0A4P7VCT1"/>
<dbReference type="KEGG" id="mgod:E7746_00440"/>
<proteinExistence type="predicted"/>
<reference evidence="1 2" key="1">
    <citation type="submission" date="2019-02" db="EMBL/GenBank/DDBJ databases">
        <title>Isolation and identification of novel species under the genus Muribaculum.</title>
        <authorList>
            <person name="Miyake S."/>
            <person name="Ding Y."/>
            <person name="Low A."/>
            <person name="Soh M."/>
            <person name="Seedorf H."/>
        </authorList>
    </citation>
    <scope>NUCLEOTIDE SEQUENCE [LARGE SCALE GENOMIC DNA]</scope>
    <source>
        <strain evidence="1 2">TLL-A4</strain>
    </source>
</reference>
<gene>
    <name evidence="1" type="ORF">E7746_00440</name>
</gene>
<dbReference type="Proteomes" id="UP000297031">
    <property type="component" value="Chromosome"/>
</dbReference>
<organism evidence="1 2">
    <name type="scientific">Muribaculum gordoncarteri</name>
    <dbReference type="NCBI Taxonomy" id="2530390"/>
    <lineage>
        <taxon>Bacteria</taxon>
        <taxon>Pseudomonadati</taxon>
        <taxon>Bacteroidota</taxon>
        <taxon>Bacteroidia</taxon>
        <taxon>Bacteroidales</taxon>
        <taxon>Muribaculaceae</taxon>
        <taxon>Muribaculum</taxon>
    </lineage>
</organism>
<protein>
    <submittedName>
        <fullName evidence="1">Transcriptional regulator</fullName>
    </submittedName>
</protein>